<dbReference type="Gene3D" id="1.20.140.10">
    <property type="entry name" value="Butyryl-CoA Dehydrogenase, subunit A, domain 3"/>
    <property type="match status" value="1"/>
</dbReference>
<evidence type="ECO:0000256" key="2">
    <source>
        <dbReference type="ARBA" id="ARBA00049661"/>
    </source>
</evidence>
<reference evidence="5" key="1">
    <citation type="submission" date="2019-09" db="EMBL/GenBank/DDBJ databases">
        <title>Characterisation of the sponge microbiome using genome-centric metagenomics.</title>
        <authorList>
            <person name="Engelberts J.P."/>
            <person name="Robbins S.J."/>
            <person name="De Goeij J.M."/>
            <person name="Aranda M."/>
            <person name="Bell S.C."/>
            <person name="Webster N.S."/>
        </authorList>
    </citation>
    <scope>NUCLEOTIDE SEQUENCE</scope>
    <source>
        <strain evidence="5">SB0664_bin_43</strain>
    </source>
</reference>
<dbReference type="GO" id="GO:0033539">
    <property type="term" value="P:fatty acid beta-oxidation using acyl-CoA dehydrogenase"/>
    <property type="evidence" value="ECO:0007669"/>
    <property type="project" value="TreeGrafter"/>
</dbReference>
<dbReference type="InterPro" id="IPR013786">
    <property type="entry name" value="AcylCoA_DH/ox_N"/>
</dbReference>
<evidence type="ECO:0000259" key="3">
    <source>
        <dbReference type="Pfam" id="PF02771"/>
    </source>
</evidence>
<feature type="domain" description="Acyl-CoA dehydrogenase C-terminal" evidence="4">
    <location>
        <begin position="219"/>
        <end position="350"/>
    </location>
</feature>
<dbReference type="Pfam" id="PF08028">
    <property type="entry name" value="Acyl-CoA_dh_2"/>
    <property type="match status" value="1"/>
</dbReference>
<dbReference type="InterPro" id="IPR013107">
    <property type="entry name" value="Acyl-CoA_DH_C"/>
</dbReference>
<dbReference type="InterPro" id="IPR009100">
    <property type="entry name" value="AcylCoA_DH/oxidase_NM_dom_sf"/>
</dbReference>
<comment type="similarity">
    <text evidence="2">Belongs to the HpaH/HsaA monooxygenase family.</text>
</comment>
<dbReference type="SUPFAM" id="SSF56645">
    <property type="entry name" value="Acyl-CoA dehydrogenase NM domain-like"/>
    <property type="match status" value="1"/>
</dbReference>
<dbReference type="PIRSF" id="PIRSF016578">
    <property type="entry name" value="HsaA"/>
    <property type="match status" value="1"/>
</dbReference>
<dbReference type="InterPro" id="IPR037069">
    <property type="entry name" value="AcylCoA_DH/ox_N_sf"/>
</dbReference>
<dbReference type="AlphaFoldDB" id="A0A6B0Y2D2"/>
<dbReference type="Pfam" id="PF02771">
    <property type="entry name" value="Acyl-CoA_dh_N"/>
    <property type="match status" value="1"/>
</dbReference>
<evidence type="ECO:0000256" key="1">
    <source>
        <dbReference type="ARBA" id="ARBA00023002"/>
    </source>
</evidence>
<sequence>MTSARAMYPALRARQRRCAEERRVPDETIDELEASGLFNVTKPREFGGFEMPYHVFCELVMEIARGCPSSGWVYAVIGEHNQTVAAYYGAGAMQDVWGSDPSARIASGNAPDLNVKRTDGGWLLNGQLKYSSGCDHCDWHFTVGRIDGKPTKFVFRRGDSEIIDTWQVMGLEGTGSRDVKLKNVFLPDHCASPADYFGPKFKDAPIYRQPQWSTNPYSLASAIVGASQGALDIFIDDIRERTPRMGGKFKIGELQSIQMRIAESSAEIDAARRMLLGNLRETHEFLLAHDELPREVMTRNRRDMAYAPILAKRSVDRIFYASGATSIYLSNDLQRYYRDISAGAQQIFLNWDANSTIYGKVALGLDPGQVRW</sequence>
<evidence type="ECO:0000259" key="4">
    <source>
        <dbReference type="Pfam" id="PF08028"/>
    </source>
</evidence>
<dbReference type="GO" id="GO:0016712">
    <property type="term" value="F:oxidoreductase activity, acting on paired donors, with incorporation or reduction of molecular oxygen, reduced flavin or flavoprotein as one donor, and incorporation of one atom of oxygen"/>
    <property type="evidence" value="ECO:0007669"/>
    <property type="project" value="TreeGrafter"/>
</dbReference>
<accession>A0A6B0Y2D2</accession>
<dbReference type="SUPFAM" id="SSF47203">
    <property type="entry name" value="Acyl-CoA dehydrogenase C-terminal domain-like"/>
    <property type="match status" value="1"/>
</dbReference>
<comment type="caution">
    <text evidence="5">The sequence shown here is derived from an EMBL/GenBank/DDBJ whole genome shotgun (WGS) entry which is preliminary data.</text>
</comment>
<dbReference type="Gene3D" id="2.40.110.10">
    <property type="entry name" value="Butyryl-CoA Dehydrogenase, subunit A, domain 2"/>
    <property type="match status" value="1"/>
</dbReference>
<dbReference type="InterPro" id="IPR036250">
    <property type="entry name" value="AcylCo_DH-like_C"/>
</dbReference>
<dbReference type="PANTHER" id="PTHR48083:SF19">
    <property type="entry name" value="FLAVIN-DEPENDENT MONOOXYGENASE, OXYGENASE SUBUNIT HSAA"/>
    <property type="match status" value="1"/>
</dbReference>
<dbReference type="GO" id="GO:0005737">
    <property type="term" value="C:cytoplasm"/>
    <property type="evidence" value="ECO:0007669"/>
    <property type="project" value="TreeGrafter"/>
</dbReference>
<gene>
    <name evidence="5" type="ORF">F4Y60_07535</name>
</gene>
<dbReference type="PANTHER" id="PTHR48083">
    <property type="entry name" value="MEDIUM-CHAIN SPECIFIC ACYL-COA DEHYDROGENASE, MITOCHONDRIAL-RELATED"/>
    <property type="match status" value="1"/>
</dbReference>
<protein>
    <recommendedName>
        <fullName evidence="6">Acyl-CoA dehydrogenase</fullName>
    </recommendedName>
</protein>
<keyword evidence="1" id="KW-0560">Oxidoreductase</keyword>
<proteinExistence type="inferred from homology"/>
<dbReference type="GO" id="GO:0050660">
    <property type="term" value="F:flavin adenine dinucleotide binding"/>
    <property type="evidence" value="ECO:0007669"/>
    <property type="project" value="InterPro"/>
</dbReference>
<dbReference type="EMBL" id="VXRY01000300">
    <property type="protein sequence ID" value="MXY33930.1"/>
    <property type="molecule type" value="Genomic_DNA"/>
</dbReference>
<feature type="domain" description="Acyl-CoA dehydrogenase/oxidase N-terminal" evidence="3">
    <location>
        <begin position="14"/>
        <end position="85"/>
    </location>
</feature>
<name>A0A6B0Y2D2_9RHOB</name>
<evidence type="ECO:0008006" key="6">
    <source>
        <dbReference type="Google" id="ProtNLM"/>
    </source>
</evidence>
<dbReference type="GO" id="GO:0003995">
    <property type="term" value="F:acyl-CoA dehydrogenase activity"/>
    <property type="evidence" value="ECO:0007669"/>
    <property type="project" value="TreeGrafter"/>
</dbReference>
<organism evidence="5">
    <name type="scientific">Boseongicola sp. SB0664_bin_43</name>
    <dbReference type="NCBI Taxonomy" id="2604844"/>
    <lineage>
        <taxon>Bacteria</taxon>
        <taxon>Pseudomonadati</taxon>
        <taxon>Pseudomonadota</taxon>
        <taxon>Alphaproteobacteria</taxon>
        <taxon>Rhodobacterales</taxon>
        <taxon>Paracoccaceae</taxon>
        <taxon>Boseongicola</taxon>
    </lineage>
</organism>
<evidence type="ECO:0000313" key="5">
    <source>
        <dbReference type="EMBL" id="MXY33930.1"/>
    </source>
</evidence>
<dbReference type="InterPro" id="IPR046373">
    <property type="entry name" value="Acyl-CoA_Oxase/DH_mid-dom_sf"/>
</dbReference>
<dbReference type="InterPro" id="IPR050741">
    <property type="entry name" value="Acyl-CoA_dehydrogenase"/>
</dbReference>
<dbReference type="Gene3D" id="1.10.540.10">
    <property type="entry name" value="Acyl-CoA dehydrogenase/oxidase, N-terminal domain"/>
    <property type="match status" value="1"/>
</dbReference>